<dbReference type="RefSeq" id="WP_091970817.1">
    <property type="nucleotide sequence ID" value="NZ_FOPM01000007.1"/>
</dbReference>
<proteinExistence type="predicted"/>
<evidence type="ECO:0000313" key="2">
    <source>
        <dbReference type="EMBL" id="SFG65743.1"/>
    </source>
</evidence>
<feature type="region of interest" description="Disordered" evidence="1">
    <location>
        <begin position="366"/>
        <end position="385"/>
    </location>
</feature>
<keyword evidence="3" id="KW-1185">Reference proteome</keyword>
<name>A0A1I2TLQ0_9HYPH</name>
<dbReference type="Pfam" id="PF07505">
    <property type="entry name" value="DUF5131"/>
    <property type="match status" value="1"/>
</dbReference>
<dbReference type="InterPro" id="IPR011101">
    <property type="entry name" value="DUF5131"/>
</dbReference>
<evidence type="ECO:0000256" key="1">
    <source>
        <dbReference type="SAM" id="MobiDB-lite"/>
    </source>
</evidence>
<accession>A0A1I2TLQ0</accession>
<gene>
    <name evidence="2" type="ORF">SAMN05192565_107196</name>
</gene>
<evidence type="ECO:0000313" key="3">
    <source>
        <dbReference type="Proteomes" id="UP000199229"/>
    </source>
</evidence>
<dbReference type="Proteomes" id="UP000199229">
    <property type="component" value="Unassembled WGS sequence"/>
</dbReference>
<protein>
    <submittedName>
        <fullName evidence="2">Protein gp37</fullName>
    </submittedName>
</protein>
<dbReference type="EMBL" id="FOPM01000007">
    <property type="protein sequence ID" value="SFG65743.1"/>
    <property type="molecule type" value="Genomic_DNA"/>
</dbReference>
<dbReference type="AlphaFoldDB" id="A0A1I2TLQ0"/>
<dbReference type="STRING" id="582675.SAMN05192565_107196"/>
<organism evidence="2 3">
    <name type="scientific">Methylobacterium gossipiicola</name>
    <dbReference type="NCBI Taxonomy" id="582675"/>
    <lineage>
        <taxon>Bacteria</taxon>
        <taxon>Pseudomonadati</taxon>
        <taxon>Pseudomonadota</taxon>
        <taxon>Alphaproteobacteria</taxon>
        <taxon>Hyphomicrobiales</taxon>
        <taxon>Methylobacteriaceae</taxon>
        <taxon>Methylobacterium</taxon>
    </lineage>
</organism>
<dbReference type="OrthoDB" id="9787478at2"/>
<sequence length="385" mass="42935">MAETTKIGWTDATWNPVTGCSIVSPGCTNCYAMGLAGTRLKHHPSRAGLTTDSKAGPVWSSKVRLNEAWLTQPLQWKRPRRIFVCAHGDLFAEGVPDEWIDRVFAVMARAPQHTFQVLTKRAARMREWFEERWQPAPAQRIVFPGLPAYDMPAQAEGDDRHERVYQATGEFLDLDTVSDRFWNPDGSRKWQGWPLPNVWLGVSAEDQRRANERVPDLLATPAAVRFVSAEPLLGPIDFRDIKPLDRAELNALRGMNFDQGMPCERLDWVIVGGESGAQARPTHPAWVRAIRDQCATAGTAFFFKQWGSWQPRAWCRDGGTHAMREGSGQISFQAIQSHPNSIERVGAGPEWSAFALVGKKAAGRALDGEEHNGMPPLGQDTECGR</sequence>
<reference evidence="3" key="1">
    <citation type="submission" date="2016-10" db="EMBL/GenBank/DDBJ databases">
        <authorList>
            <person name="Varghese N."/>
            <person name="Submissions S."/>
        </authorList>
    </citation>
    <scope>NUCLEOTIDE SEQUENCE [LARGE SCALE GENOMIC DNA]</scope>
    <source>
        <strain evidence="3">Gh-105</strain>
    </source>
</reference>